<evidence type="ECO:0000313" key="3">
    <source>
        <dbReference type="Proteomes" id="UP001370348"/>
    </source>
</evidence>
<dbReference type="EMBL" id="CP089984">
    <property type="protein sequence ID" value="WXB19271.1"/>
    <property type="molecule type" value="Genomic_DNA"/>
</dbReference>
<evidence type="ECO:0000256" key="1">
    <source>
        <dbReference type="SAM" id="MobiDB-lite"/>
    </source>
</evidence>
<feature type="compositionally biased region" description="Basic and acidic residues" evidence="1">
    <location>
        <begin position="191"/>
        <end position="206"/>
    </location>
</feature>
<gene>
    <name evidence="2" type="ORF">LZC94_18810</name>
</gene>
<protein>
    <recommendedName>
        <fullName evidence="4">Lipoprotein</fullName>
    </recommendedName>
</protein>
<proteinExistence type="predicted"/>
<sequence length="206" mass="22803">MVLLLSSAGCFNRATFEGDFQNAPLAQNPFVAGPEHAQAPPTASTRQGDSFRITLADSKEVCVSGQTSDDAARVRVATFVLESYNSPDEQGKVASVKSKRVKIIQDTERSTNRGVVEPVTVFEACFDNKHVFTAETAYLTLQPEAQHVANKLFVAWHFTKDPVVREKHALDLPQLLPGRDEVRMHSSVPRRPRELERFEEHGGSAN</sequence>
<accession>A0ABZ2M9T5</accession>
<feature type="region of interest" description="Disordered" evidence="1">
    <location>
        <begin position="184"/>
        <end position="206"/>
    </location>
</feature>
<name>A0ABZ2M9T5_9BACT</name>
<dbReference type="RefSeq" id="WP_394828895.1">
    <property type="nucleotide sequence ID" value="NZ_CP089984.1"/>
</dbReference>
<organism evidence="2 3">
    <name type="scientific">Pendulispora albinea</name>
    <dbReference type="NCBI Taxonomy" id="2741071"/>
    <lineage>
        <taxon>Bacteria</taxon>
        <taxon>Pseudomonadati</taxon>
        <taxon>Myxococcota</taxon>
        <taxon>Myxococcia</taxon>
        <taxon>Myxococcales</taxon>
        <taxon>Sorangiineae</taxon>
        <taxon>Pendulisporaceae</taxon>
        <taxon>Pendulispora</taxon>
    </lineage>
</organism>
<dbReference type="Proteomes" id="UP001370348">
    <property type="component" value="Chromosome"/>
</dbReference>
<evidence type="ECO:0000313" key="2">
    <source>
        <dbReference type="EMBL" id="WXB19271.1"/>
    </source>
</evidence>
<keyword evidence="3" id="KW-1185">Reference proteome</keyword>
<reference evidence="2 3" key="1">
    <citation type="submission" date="2021-12" db="EMBL/GenBank/DDBJ databases">
        <title>Discovery of the Pendulisporaceae a myxobacterial family with distinct sporulation behavior and unique specialized metabolism.</title>
        <authorList>
            <person name="Garcia R."/>
            <person name="Popoff A."/>
            <person name="Bader C.D."/>
            <person name="Loehr J."/>
            <person name="Walesch S."/>
            <person name="Walt C."/>
            <person name="Boldt J."/>
            <person name="Bunk B."/>
            <person name="Haeckl F.J.F.P.J."/>
            <person name="Gunesch A.P."/>
            <person name="Birkelbach J."/>
            <person name="Nuebel U."/>
            <person name="Pietschmann T."/>
            <person name="Bach T."/>
            <person name="Mueller R."/>
        </authorList>
    </citation>
    <scope>NUCLEOTIDE SEQUENCE [LARGE SCALE GENOMIC DNA]</scope>
    <source>
        <strain evidence="2 3">MSr11954</strain>
    </source>
</reference>
<evidence type="ECO:0008006" key="4">
    <source>
        <dbReference type="Google" id="ProtNLM"/>
    </source>
</evidence>